<evidence type="ECO:0000313" key="2">
    <source>
        <dbReference type="EMBL" id="OAN11226.1"/>
    </source>
</evidence>
<reference evidence="2 3" key="1">
    <citation type="submission" date="2016-03" db="EMBL/GenBank/DDBJ databases">
        <title>Photobacterium proteolyticum sp. nov. a protease producing bacterium isolated from ocean sediments of Laizhou Bay.</title>
        <authorList>
            <person name="Li Y."/>
        </authorList>
    </citation>
    <scope>NUCLEOTIDE SEQUENCE [LARGE SCALE GENOMIC DNA]</scope>
    <source>
        <strain evidence="2 3">R-40508</strain>
    </source>
</reference>
<feature type="signal peptide" evidence="1">
    <location>
        <begin position="1"/>
        <end position="21"/>
    </location>
</feature>
<comment type="caution">
    <text evidence="2">The sequence shown here is derived from an EMBL/GenBank/DDBJ whole genome shotgun (WGS) entry which is preliminary data.</text>
</comment>
<dbReference type="EMBL" id="LVHF01000033">
    <property type="protein sequence ID" value="OAN11226.1"/>
    <property type="molecule type" value="Genomic_DNA"/>
</dbReference>
<feature type="chain" id="PRO_5008089925" description="Outer membrane protein beta-barrel domain-containing protein" evidence="1">
    <location>
        <begin position="22"/>
        <end position="268"/>
    </location>
</feature>
<evidence type="ECO:0000313" key="3">
    <source>
        <dbReference type="Proteomes" id="UP000078503"/>
    </source>
</evidence>
<evidence type="ECO:0008006" key="4">
    <source>
        <dbReference type="Google" id="ProtNLM"/>
    </source>
</evidence>
<organism evidence="2 3">
    <name type="scientific">Photobacterium jeanii</name>
    <dbReference type="NCBI Taxonomy" id="858640"/>
    <lineage>
        <taxon>Bacteria</taxon>
        <taxon>Pseudomonadati</taxon>
        <taxon>Pseudomonadota</taxon>
        <taxon>Gammaproteobacteria</taxon>
        <taxon>Vibrionales</taxon>
        <taxon>Vibrionaceae</taxon>
        <taxon>Photobacterium</taxon>
    </lineage>
</organism>
<proteinExistence type="predicted"/>
<dbReference type="OrthoDB" id="947434at2"/>
<evidence type="ECO:0000256" key="1">
    <source>
        <dbReference type="SAM" id="SignalP"/>
    </source>
</evidence>
<keyword evidence="3" id="KW-1185">Reference proteome</keyword>
<name>A0A178K295_9GAMM</name>
<sequence length="268" mass="29792">MIKKFSALCLTSTMIAAPAFATSSYDFSDPTKTATAIQGEVTNLNVDLEDNASSERQTANGKATIFGAGITSEVFNNDGVRAAFLFGYNYLDRAYGRSFGEKKDTDAKIDNGHRNSFKVGFAAAKDFDSRLVDTVYTNFNYYWLQESTPLFSEGYDLNLTAKLSSVNIGSGELNFYPSYTYTQMKSGNKSVQDESINSYAVRIAYAMEAFSVYAEPKRVDGKFVYGLGAGYNFTDDFVIGARYEQYTESHNKIKLDLTGFTLALDYRF</sequence>
<gene>
    <name evidence="2" type="ORF">A3K86_19910</name>
</gene>
<protein>
    <recommendedName>
        <fullName evidence="4">Outer membrane protein beta-barrel domain-containing protein</fullName>
    </recommendedName>
</protein>
<accession>A0A178K295</accession>
<dbReference type="RefSeq" id="WP_068335604.1">
    <property type="nucleotide sequence ID" value="NZ_LVHF01000033.1"/>
</dbReference>
<keyword evidence="1" id="KW-0732">Signal</keyword>
<dbReference type="Proteomes" id="UP000078503">
    <property type="component" value="Unassembled WGS sequence"/>
</dbReference>
<dbReference type="AlphaFoldDB" id="A0A178K295"/>